<evidence type="ECO:0000313" key="3">
    <source>
        <dbReference type="Proteomes" id="UP000001593"/>
    </source>
</evidence>
<feature type="compositionally biased region" description="Basic and acidic residues" evidence="1">
    <location>
        <begin position="159"/>
        <end position="174"/>
    </location>
</feature>
<protein>
    <submittedName>
        <fullName evidence="2">Uncharacterized protein</fullName>
    </submittedName>
</protein>
<feature type="compositionally biased region" description="Polar residues" evidence="1">
    <location>
        <begin position="317"/>
        <end position="331"/>
    </location>
</feature>
<dbReference type="AlphaFoldDB" id="A7RS67"/>
<dbReference type="OMA" id="DDYCDPW"/>
<dbReference type="STRING" id="45351.A7RS67"/>
<feature type="compositionally biased region" description="Polar residues" evidence="1">
    <location>
        <begin position="75"/>
        <end position="87"/>
    </location>
</feature>
<accession>A7RS67</accession>
<organism evidence="2 3">
    <name type="scientific">Nematostella vectensis</name>
    <name type="common">Starlet sea anemone</name>
    <dbReference type="NCBI Taxonomy" id="45351"/>
    <lineage>
        <taxon>Eukaryota</taxon>
        <taxon>Metazoa</taxon>
        <taxon>Cnidaria</taxon>
        <taxon>Anthozoa</taxon>
        <taxon>Hexacorallia</taxon>
        <taxon>Actiniaria</taxon>
        <taxon>Edwardsiidae</taxon>
        <taxon>Nematostella</taxon>
    </lineage>
</organism>
<feature type="compositionally biased region" description="Polar residues" evidence="1">
    <location>
        <begin position="241"/>
        <end position="252"/>
    </location>
</feature>
<dbReference type="EMBL" id="DS469533">
    <property type="protein sequence ID" value="EDO45755.1"/>
    <property type="molecule type" value="Genomic_DNA"/>
</dbReference>
<reference evidence="2 3" key="1">
    <citation type="journal article" date="2007" name="Science">
        <title>Sea anemone genome reveals ancestral eumetazoan gene repertoire and genomic organization.</title>
        <authorList>
            <person name="Putnam N.H."/>
            <person name="Srivastava M."/>
            <person name="Hellsten U."/>
            <person name="Dirks B."/>
            <person name="Chapman J."/>
            <person name="Salamov A."/>
            <person name="Terry A."/>
            <person name="Shapiro H."/>
            <person name="Lindquist E."/>
            <person name="Kapitonov V.V."/>
            <person name="Jurka J."/>
            <person name="Genikhovich G."/>
            <person name="Grigoriev I.V."/>
            <person name="Lucas S.M."/>
            <person name="Steele R.E."/>
            <person name="Finnerty J.R."/>
            <person name="Technau U."/>
            <person name="Martindale M.Q."/>
            <person name="Rokhsar D.S."/>
        </authorList>
    </citation>
    <scope>NUCLEOTIDE SEQUENCE [LARGE SCALE GENOMIC DNA]</scope>
    <source>
        <strain evidence="3">CH2 X CH6</strain>
    </source>
</reference>
<dbReference type="InParanoid" id="A7RS67"/>
<dbReference type="HOGENOM" id="CLU_659381_0_0_1"/>
<keyword evidence="3" id="KW-1185">Reference proteome</keyword>
<gene>
    <name evidence="2" type="ORF">NEMVEDRAFT_v1g201338</name>
</gene>
<dbReference type="OrthoDB" id="5914531at2759"/>
<dbReference type="KEGG" id="nve:5517817"/>
<feature type="compositionally biased region" description="Basic and acidic residues" evidence="1">
    <location>
        <begin position="281"/>
        <end position="301"/>
    </location>
</feature>
<feature type="region of interest" description="Disordered" evidence="1">
    <location>
        <begin position="1"/>
        <end position="364"/>
    </location>
</feature>
<evidence type="ECO:0000313" key="2">
    <source>
        <dbReference type="EMBL" id="EDO45755.1"/>
    </source>
</evidence>
<sequence>MAGIGKLFKKGKRPPEPPTKDYDRRSRSQDDDSDDGCYLDPTKVHPTLHPNTAVMPSYPPPRPQHSPKNSERRSNGNASTRASLSSEDQARPVKPPRRHGKGESSKQNAPADDYCDPWDAARVPPMRQQFSTSSTSSGGGEAYCDPLDVSPPPNPQPSGKDKLDDYCDPWDSRKVKPPVAKKPTGRDEYMDPWDAKNPQSRTTPKDSDDENYSEPYDAGKVTVLDEQAKRMSLRGMRLPSQGEQVQSPTTDTRPLDDYDSPWESKGLVRPPSLASTSLGEQNKEVDSRPSEDYDKPWEWMARKTQHMSMASPAIPKPQNTATPKQQNSSNPKPQPYAKPQSYYVKTQASPQIDSRPPDDYDAPWEYNKRTSQLVSMVTEQGAVDKASFPPKPPRTFDEEVVSTGFEVDPELPLVKQT</sequence>
<dbReference type="Proteomes" id="UP000001593">
    <property type="component" value="Unassembled WGS sequence"/>
</dbReference>
<proteinExistence type="predicted"/>
<feature type="compositionally biased region" description="Polar residues" evidence="1">
    <location>
        <begin position="343"/>
        <end position="352"/>
    </location>
</feature>
<evidence type="ECO:0000256" key="1">
    <source>
        <dbReference type="SAM" id="MobiDB-lite"/>
    </source>
</evidence>
<name>A7RS67_NEMVE</name>
<dbReference type="PhylomeDB" id="A7RS67"/>
<feature type="compositionally biased region" description="Basic and acidic residues" evidence="1">
    <location>
        <begin position="13"/>
        <end position="30"/>
    </location>
</feature>